<dbReference type="GO" id="GO:0050482">
    <property type="term" value="P:arachidonate secretion"/>
    <property type="evidence" value="ECO:0007669"/>
    <property type="project" value="InterPro"/>
</dbReference>
<dbReference type="OrthoDB" id="5120271at2759"/>
<dbReference type="HOGENOM" id="CLU_1337395_0_0_1"/>
<evidence type="ECO:0000256" key="2">
    <source>
        <dbReference type="SAM" id="SignalP"/>
    </source>
</evidence>
<dbReference type="InterPro" id="IPR036444">
    <property type="entry name" value="PLipase_A2_dom_sf"/>
</dbReference>
<sequence>MKLNTRPVVLVGLLVPLAFTAPVEFNADANAGAHTSLTSRADPCTPSLTDTYVFKDSMKTFLKHRNAKDPSCFDWSSDNCSSSPDKPIGFNFIPSCQRHDFGYRNAKKQNRFDEALRKRIDDQFKSDLYEECSQYDGSESWKGVHCRRIADLYYAAVRSTFCGDSPPMRPRDSKRPPPSNRRLQARHPANLSGKNQINPDAIPPA</sequence>
<dbReference type="VEuPathDB" id="FungiDB:D8B26_003794"/>
<dbReference type="eggNOG" id="ENOG502S8PP">
    <property type="taxonomic scope" value="Eukaryota"/>
</dbReference>
<dbReference type="OMA" id="CCDWSSD"/>
<evidence type="ECO:0000256" key="1">
    <source>
        <dbReference type="SAM" id="MobiDB-lite"/>
    </source>
</evidence>
<feature type="region of interest" description="Disordered" evidence="1">
    <location>
        <begin position="164"/>
        <end position="205"/>
    </location>
</feature>
<proteinExistence type="predicted"/>
<dbReference type="EMBL" id="GL636495">
    <property type="protein sequence ID" value="EFW17008.1"/>
    <property type="molecule type" value="Genomic_DNA"/>
</dbReference>
<evidence type="ECO:0000313" key="3">
    <source>
        <dbReference type="EMBL" id="EFW17008.1"/>
    </source>
</evidence>
<dbReference type="Pfam" id="PF09056">
    <property type="entry name" value="Phospholip_A2_3"/>
    <property type="match status" value="1"/>
</dbReference>
<dbReference type="InterPro" id="IPR015141">
    <property type="entry name" value="PLipase_A2_prok/fun"/>
</dbReference>
<dbReference type="Gene3D" id="1.20.90.10">
    <property type="entry name" value="Phospholipase A2 domain"/>
    <property type="match status" value="1"/>
</dbReference>
<dbReference type="Proteomes" id="UP000002497">
    <property type="component" value="Unassembled WGS sequence"/>
</dbReference>
<feature type="signal peptide" evidence="2">
    <location>
        <begin position="1"/>
        <end position="20"/>
    </location>
</feature>
<accession>E9D8X4</accession>
<dbReference type="GO" id="GO:0006644">
    <property type="term" value="P:phospholipid metabolic process"/>
    <property type="evidence" value="ECO:0007669"/>
    <property type="project" value="InterPro"/>
</dbReference>
<reference evidence="4" key="1">
    <citation type="journal article" date="2010" name="Genome Res.">
        <title>Population genomic sequencing of Coccidioides fungi reveals recent hybridization and transposon control.</title>
        <authorList>
            <person name="Neafsey D.E."/>
            <person name="Barker B.M."/>
            <person name="Sharpton T.J."/>
            <person name="Stajich J.E."/>
            <person name="Park D.J."/>
            <person name="Whiston E."/>
            <person name="Hung C.-Y."/>
            <person name="McMahan C."/>
            <person name="White J."/>
            <person name="Sykes S."/>
            <person name="Heiman D."/>
            <person name="Young S."/>
            <person name="Zeng Q."/>
            <person name="Abouelleil A."/>
            <person name="Aftuck L."/>
            <person name="Bessette D."/>
            <person name="Brown A."/>
            <person name="FitzGerald M."/>
            <person name="Lui A."/>
            <person name="Macdonald J.P."/>
            <person name="Priest M."/>
            <person name="Orbach M.J."/>
            <person name="Galgiani J.N."/>
            <person name="Kirkland T.N."/>
            <person name="Cole G.T."/>
            <person name="Birren B.W."/>
            <person name="Henn M.R."/>
            <person name="Taylor J.W."/>
            <person name="Rounsley S.D."/>
        </authorList>
    </citation>
    <scope>NUCLEOTIDE SEQUENCE [LARGE SCALE GENOMIC DNA]</scope>
    <source>
        <strain evidence="4">RMSCC 757 / Silveira</strain>
    </source>
</reference>
<protein>
    <submittedName>
        <fullName evidence="3">Secretory phospholipase A2</fullName>
    </submittedName>
</protein>
<keyword evidence="4" id="KW-1185">Reference proteome</keyword>
<dbReference type="AlphaFoldDB" id="E9D8X4"/>
<dbReference type="VEuPathDB" id="FungiDB:CPSG_06276"/>
<dbReference type="GO" id="GO:0004623">
    <property type="term" value="F:phospholipase A2 activity"/>
    <property type="evidence" value="ECO:0007669"/>
    <property type="project" value="InterPro"/>
</dbReference>
<reference evidence="4" key="2">
    <citation type="submission" date="2010-03" db="EMBL/GenBank/DDBJ databases">
        <title>The genome sequence of Coccidioides posadasii strain Silveira.</title>
        <authorList>
            <consortium name="The Broad Institute Genome Sequencing Center for Infectious Disease"/>
            <person name="Neafsey D."/>
            <person name="Orbach M."/>
            <person name="Henn M.R."/>
            <person name="Cole G.T."/>
            <person name="Galgiani J."/>
            <person name="Gardner M.J."/>
            <person name="Kirkland T.N."/>
            <person name="Taylor J.W."/>
            <person name="Young S.K."/>
            <person name="Zeng Q."/>
            <person name="Koehrsen M."/>
            <person name="Alvarado L."/>
            <person name="Berlin A."/>
            <person name="Borenstein D."/>
            <person name="Chapman S.B."/>
            <person name="Chen Z."/>
            <person name="Engels R."/>
            <person name="Freedman E."/>
            <person name="Gellesch M."/>
            <person name="Goldberg J."/>
            <person name="Griggs A."/>
            <person name="Gujja S."/>
            <person name="Heilman E."/>
            <person name="Heiman D."/>
            <person name="Howarth C."/>
            <person name="Jen D."/>
            <person name="Larson L."/>
            <person name="Mehta T."/>
            <person name="Neiman D."/>
            <person name="Park D."/>
            <person name="Pearson M."/>
            <person name="Richards J."/>
            <person name="Roberts A."/>
            <person name="Saif S."/>
            <person name="Shea T."/>
            <person name="Shenoy N."/>
            <person name="Sisk P."/>
            <person name="Stolte C."/>
            <person name="Sykes S."/>
            <person name="Walk T."/>
            <person name="White J."/>
            <person name="Yandava C."/>
            <person name="Haas B."/>
            <person name="Nusbaum C."/>
            <person name="Birren B."/>
        </authorList>
    </citation>
    <scope>NUCLEOTIDE SEQUENCE [LARGE SCALE GENOMIC DNA]</scope>
    <source>
        <strain evidence="4">RMSCC 757 / Silveira</strain>
    </source>
</reference>
<organism evidence="4">
    <name type="scientific">Coccidioides posadasii (strain RMSCC 757 / Silveira)</name>
    <name type="common">Valley fever fungus</name>
    <dbReference type="NCBI Taxonomy" id="443226"/>
    <lineage>
        <taxon>Eukaryota</taxon>
        <taxon>Fungi</taxon>
        <taxon>Dikarya</taxon>
        <taxon>Ascomycota</taxon>
        <taxon>Pezizomycotina</taxon>
        <taxon>Eurotiomycetes</taxon>
        <taxon>Eurotiomycetidae</taxon>
        <taxon>Onygenales</taxon>
        <taxon>Onygenaceae</taxon>
        <taxon>Coccidioides</taxon>
    </lineage>
</organism>
<gene>
    <name evidence="3" type="ORF">CPSG_06276</name>
</gene>
<evidence type="ECO:0000313" key="4">
    <source>
        <dbReference type="Proteomes" id="UP000002497"/>
    </source>
</evidence>
<keyword evidence="2" id="KW-0732">Signal</keyword>
<dbReference type="SUPFAM" id="SSF48619">
    <property type="entry name" value="Phospholipase A2, PLA2"/>
    <property type="match status" value="1"/>
</dbReference>
<feature type="chain" id="PRO_5003234333" evidence="2">
    <location>
        <begin position="21"/>
        <end position="205"/>
    </location>
</feature>
<name>E9D8X4_COCPS</name>